<protein>
    <submittedName>
        <fullName evidence="2">Cell division protein FtsA</fullName>
    </submittedName>
</protein>
<proteinExistence type="predicted"/>
<keyword evidence="3" id="KW-1185">Reference proteome</keyword>
<keyword evidence="2" id="KW-0131">Cell cycle</keyword>
<dbReference type="SMART" id="SM00842">
    <property type="entry name" value="FtsA"/>
    <property type="match status" value="1"/>
</dbReference>
<gene>
    <name evidence="2" type="ORF">GGQ92_002485</name>
</gene>
<dbReference type="Pfam" id="PF11104">
    <property type="entry name" value="PilM_2"/>
    <property type="match status" value="1"/>
</dbReference>
<accession>A0A841RLM2</accession>
<dbReference type="GO" id="GO:0051301">
    <property type="term" value="P:cell division"/>
    <property type="evidence" value="ECO:0007669"/>
    <property type="project" value="UniProtKB-KW"/>
</dbReference>
<dbReference type="Gene3D" id="3.30.1490.300">
    <property type="match status" value="1"/>
</dbReference>
<dbReference type="EMBL" id="JACHON010000015">
    <property type="protein sequence ID" value="MBB6513671.1"/>
    <property type="molecule type" value="Genomic_DNA"/>
</dbReference>
<dbReference type="PANTHER" id="PTHR32432">
    <property type="entry name" value="CELL DIVISION PROTEIN FTSA-RELATED"/>
    <property type="match status" value="1"/>
</dbReference>
<dbReference type="SUPFAM" id="SSF53067">
    <property type="entry name" value="Actin-like ATPase domain"/>
    <property type="match status" value="2"/>
</dbReference>
<dbReference type="AlphaFoldDB" id="A0A841RLM2"/>
<keyword evidence="2" id="KW-0132">Cell division</keyword>
<organism evidence="2 3">
    <name type="scientific">Gracilibacillus halotolerans</name>
    <dbReference type="NCBI Taxonomy" id="74386"/>
    <lineage>
        <taxon>Bacteria</taxon>
        <taxon>Bacillati</taxon>
        <taxon>Bacillota</taxon>
        <taxon>Bacilli</taxon>
        <taxon>Bacillales</taxon>
        <taxon>Bacillaceae</taxon>
        <taxon>Gracilibacillus</taxon>
    </lineage>
</organism>
<dbReference type="Gene3D" id="3.30.420.40">
    <property type="match status" value="2"/>
</dbReference>
<dbReference type="InterPro" id="IPR003494">
    <property type="entry name" value="SHS2_FtsA"/>
</dbReference>
<dbReference type="InterPro" id="IPR005883">
    <property type="entry name" value="PilM"/>
</dbReference>
<comment type="caution">
    <text evidence="2">The sequence shown here is derived from an EMBL/GenBank/DDBJ whole genome shotgun (WGS) entry which is preliminary data.</text>
</comment>
<name>A0A841RLM2_9BACI</name>
<feature type="domain" description="SHS2" evidence="1">
    <location>
        <begin position="5"/>
        <end position="203"/>
    </location>
</feature>
<dbReference type="CDD" id="cd24004">
    <property type="entry name" value="ASKHA_NBD_PilM-like"/>
    <property type="match status" value="1"/>
</dbReference>
<evidence type="ECO:0000259" key="1">
    <source>
        <dbReference type="SMART" id="SM00842"/>
    </source>
</evidence>
<dbReference type="InterPro" id="IPR050696">
    <property type="entry name" value="FtsA/MreB"/>
</dbReference>
<dbReference type="Proteomes" id="UP000572212">
    <property type="component" value="Unassembled WGS sequence"/>
</dbReference>
<dbReference type="PANTHER" id="PTHR32432:SF3">
    <property type="entry name" value="ETHANOLAMINE UTILIZATION PROTEIN EUTJ"/>
    <property type="match status" value="1"/>
</dbReference>
<sequence>MSDKVFALDIGTRSVVGLLMEKIGSDYQVLDFCVKEHTERSMLDGQIHNIVAVSDIIQSVKLTLEQNNNCSLDKVCVAAAGRALKTKRICATKDISLQPVLTEEDISFLELEAVQKVQKELALEELNKKTVDYYCVGYSVLYYRLDGEEIGSLIEQRGETAEVEIIATFLPKVVVESLISALERAGLSLEALTLEPIATIHVLIPPSMRRLNVALVDIGAGTSDIALTSEGTITAYGMVSKAGDEITEAISDQYILDFNKAETVKRDITNHKKATVEDILGFEQEITYEELVEGILPAIDSLASSIANEILELNGKSPQAVMLVGGGSQTPELAKRVAVKLNLPANRVAIRGVDAIPQLANKDMVPLGPEFITPIGIGMTARQNPIHYVSIHVNNRPVRLFEMKNLTIADGLIAAGIDIKKYYGRPGAAYFITYNGKSVTLPGSFGTPPVLMLNGEEASLDQIIKSGDTIIVEQGKDGREPSITCEELIGELKQAIIYLNGKAYPIQPLLKVNQSTKQMNYVLQDGDNIEFQEQLTLQDFLKLNGLSYELEQPFTIWIDDEQLVLSEYGRSLYKNGRVAKSTDILRDMDQLETTSEEKPKLEEVLLKLQIPLKKELFIRYNNQPLTLTKELVTITRNGEKLNFSDRIHDGDKLQMQKRKNEPFIFQDIFRFISLDLNNITSKVELKKNGQPASFFDELQSNDHIEIVMN</sequence>
<evidence type="ECO:0000313" key="3">
    <source>
        <dbReference type="Proteomes" id="UP000572212"/>
    </source>
</evidence>
<evidence type="ECO:0000313" key="2">
    <source>
        <dbReference type="EMBL" id="MBB6513671.1"/>
    </source>
</evidence>
<dbReference type="InterPro" id="IPR043129">
    <property type="entry name" value="ATPase_NBD"/>
</dbReference>
<reference evidence="2 3" key="1">
    <citation type="submission" date="2020-08" db="EMBL/GenBank/DDBJ databases">
        <title>Genomic Encyclopedia of Type Strains, Phase IV (KMG-IV): sequencing the most valuable type-strain genomes for metagenomic binning, comparative biology and taxonomic classification.</title>
        <authorList>
            <person name="Goeker M."/>
        </authorList>
    </citation>
    <scope>NUCLEOTIDE SEQUENCE [LARGE SCALE GENOMIC DNA]</scope>
    <source>
        <strain evidence="2 3">DSM 11805</strain>
    </source>
</reference>
<dbReference type="RefSeq" id="WP_184249269.1">
    <property type="nucleotide sequence ID" value="NZ_BAAACU010000013.1"/>
</dbReference>